<dbReference type="Gene3D" id="3.90.170.10">
    <property type="entry name" value="Adenylosuccinate Synthetase, subunit A, domain 3"/>
    <property type="match status" value="1"/>
</dbReference>
<dbReference type="InterPro" id="IPR042111">
    <property type="entry name" value="Adenylosuccinate_synth_dom3"/>
</dbReference>
<evidence type="ECO:0000256" key="1">
    <source>
        <dbReference type="ARBA" id="ARBA00011738"/>
    </source>
</evidence>
<evidence type="ECO:0000256" key="3">
    <source>
        <dbReference type="ARBA" id="ARBA00022723"/>
    </source>
</evidence>
<comment type="catalytic activity">
    <reaction evidence="8">
        <text>IMP + L-aspartate + GTP = N(6)-(1,2-dicarboxyethyl)-AMP + GDP + phosphate + 2 H(+)</text>
        <dbReference type="Rhea" id="RHEA:15753"/>
        <dbReference type="ChEBI" id="CHEBI:15378"/>
        <dbReference type="ChEBI" id="CHEBI:29991"/>
        <dbReference type="ChEBI" id="CHEBI:37565"/>
        <dbReference type="ChEBI" id="CHEBI:43474"/>
        <dbReference type="ChEBI" id="CHEBI:57567"/>
        <dbReference type="ChEBI" id="CHEBI:58053"/>
        <dbReference type="ChEBI" id="CHEBI:58189"/>
        <dbReference type="EC" id="6.3.4.4"/>
    </reaction>
</comment>
<keyword evidence="2 8" id="KW-0436">Ligase</keyword>
<evidence type="ECO:0000313" key="9">
    <source>
        <dbReference type="EMBL" id="AMC94265.1"/>
    </source>
</evidence>
<feature type="active site" description="Proton acceptor" evidence="8">
    <location>
        <position position="12"/>
    </location>
</feature>
<feature type="binding site" evidence="8">
    <location>
        <begin position="39"/>
        <end position="41"/>
    </location>
    <ligand>
        <name>GTP</name>
        <dbReference type="ChEBI" id="CHEBI:37565"/>
    </ligand>
</feature>
<feature type="binding site" evidence="8">
    <location>
        <position position="12"/>
    </location>
    <ligand>
        <name>Mg(2+)</name>
        <dbReference type="ChEBI" id="CHEBI:18420"/>
    </ligand>
</feature>
<dbReference type="Gene3D" id="1.10.300.10">
    <property type="entry name" value="Adenylosuccinate Synthetase, subunit A, domain 2"/>
    <property type="match status" value="1"/>
</dbReference>
<keyword evidence="7 8" id="KW-0342">GTP-binding</keyword>
<feature type="binding site" evidence="8">
    <location>
        <begin position="411"/>
        <end position="413"/>
    </location>
    <ligand>
        <name>GTP</name>
        <dbReference type="ChEBI" id="CHEBI:37565"/>
    </ligand>
</feature>
<dbReference type="Proteomes" id="UP000063781">
    <property type="component" value="Chromosome"/>
</dbReference>
<dbReference type="Pfam" id="PF00709">
    <property type="entry name" value="Adenylsucc_synt"/>
    <property type="match status" value="1"/>
</dbReference>
<sequence length="423" mass="46609">MIKAIVGANWGDEGKGKLTDVFAHESDVIVRFQGGNNAGHTIINDYGKFALHMLPSGVFYDHTVNVIGNGVALNIPSFISELRELEEKGIKPKLVVSDRAQIVMSYHVRFDELEEARLGKAQFGSTKSGIAPFYSDKYAKTGFQVSELFNDAWLDSKIDRIIDQKNALMVHLYNQAPLTKEAILRELHEYRDLIKPYVVDVFNLLDDMQKQGKTILLEGQLGALRDPDFGIYPYSTSSTTLAYYGSIGAGLPKAIDEVWAVTKAYSSCVGSGPFVAEIFGEEADQLRRLGGDAGEFGATTGRPRRVGYFDAVATRYGCKVQGATHVALTNIDVLSYLDEINVVTGYEYEGVITQDFGAVSVLEKSTPVIKSFAGWNVDISDITDYDALPENCKAYIDALEQLIETPIALVSNGPKRSQIMNRR</sequence>
<comment type="subcellular location">
    <subcellularLocation>
        <location evidence="8">Cytoplasm</location>
    </subcellularLocation>
</comment>
<dbReference type="GO" id="GO:0005737">
    <property type="term" value="C:cytoplasm"/>
    <property type="evidence" value="ECO:0007669"/>
    <property type="project" value="UniProtKB-SubCell"/>
</dbReference>
<feature type="binding site" evidence="8">
    <location>
        <begin position="330"/>
        <end position="332"/>
    </location>
    <ligand>
        <name>GTP</name>
        <dbReference type="ChEBI" id="CHEBI:37565"/>
    </ligand>
</feature>
<comment type="caution">
    <text evidence="8">Lacks conserved residue(s) required for the propagation of feature annotation.</text>
</comment>
<dbReference type="GO" id="GO:0046040">
    <property type="term" value="P:IMP metabolic process"/>
    <property type="evidence" value="ECO:0007669"/>
    <property type="project" value="TreeGrafter"/>
</dbReference>
<comment type="pathway">
    <text evidence="8">Purine metabolism; AMP biosynthesis via de novo pathway; AMP from IMP: step 1/2.</text>
</comment>
<dbReference type="RefSeq" id="WP_067633800.1">
    <property type="nucleotide sequence ID" value="NZ_CP013213.1"/>
</dbReference>
<dbReference type="InterPro" id="IPR001114">
    <property type="entry name" value="Adenylosuccinate_synthetase"/>
</dbReference>
<evidence type="ECO:0000256" key="2">
    <source>
        <dbReference type="ARBA" id="ARBA00022598"/>
    </source>
</evidence>
<keyword evidence="5 8" id="KW-0658">Purine biosynthesis</keyword>
<dbReference type="InterPro" id="IPR042109">
    <property type="entry name" value="Adenylosuccinate_synth_dom1"/>
</dbReference>
<evidence type="ECO:0000256" key="5">
    <source>
        <dbReference type="ARBA" id="ARBA00022755"/>
    </source>
</evidence>
<dbReference type="HAMAP" id="MF_00011">
    <property type="entry name" value="Adenylosucc_synth"/>
    <property type="match status" value="1"/>
</dbReference>
<name>A0A0X8H1F7_9FIRM</name>
<comment type="similarity">
    <text evidence="8">Belongs to the adenylosuccinate synthetase family.</text>
</comment>
<dbReference type="AlphaFoldDB" id="A0A0X8H1F7"/>
<dbReference type="FunFam" id="3.90.170.10:FF:000001">
    <property type="entry name" value="Adenylosuccinate synthetase"/>
    <property type="match status" value="1"/>
</dbReference>
<dbReference type="Gene3D" id="3.40.440.10">
    <property type="entry name" value="Adenylosuccinate Synthetase, subunit A, domain 1"/>
    <property type="match status" value="1"/>
</dbReference>
<dbReference type="GO" id="GO:0044208">
    <property type="term" value="P:'de novo' AMP biosynthetic process"/>
    <property type="evidence" value="ECO:0007669"/>
    <property type="project" value="UniProtKB-UniRule"/>
</dbReference>
<dbReference type="OrthoDB" id="9807553at2"/>
<feature type="binding site" evidence="8">
    <location>
        <begin position="11"/>
        <end position="17"/>
    </location>
    <ligand>
        <name>GTP</name>
        <dbReference type="ChEBI" id="CHEBI:37565"/>
    </ligand>
</feature>
<dbReference type="InterPro" id="IPR042110">
    <property type="entry name" value="Adenylosuccinate_synth_dom2"/>
</dbReference>
<dbReference type="SUPFAM" id="SSF52540">
    <property type="entry name" value="P-loop containing nucleoside triphosphate hydrolases"/>
    <property type="match status" value="1"/>
</dbReference>
<dbReference type="UniPathway" id="UPA00075">
    <property type="reaction ID" value="UER00335"/>
</dbReference>
<comment type="function">
    <text evidence="8">Plays an important role in the de novo pathway of purine nucleotide biosynthesis. Catalyzes the first committed step in the biosynthesis of AMP from IMP.</text>
</comment>
<dbReference type="KEGG" id="erl:AOC36_09825"/>
<feature type="binding site" description="in other chain" evidence="8">
    <location>
        <position position="302"/>
    </location>
    <ligand>
        <name>IMP</name>
        <dbReference type="ChEBI" id="CHEBI:58053"/>
        <note>ligand shared between dimeric partners</note>
    </ligand>
</feature>
<dbReference type="EMBL" id="CP013213">
    <property type="protein sequence ID" value="AMC94265.1"/>
    <property type="molecule type" value="Genomic_DNA"/>
</dbReference>
<dbReference type="NCBIfam" id="NF002223">
    <property type="entry name" value="PRK01117.1"/>
    <property type="match status" value="1"/>
</dbReference>
<gene>
    <name evidence="8" type="primary">purA</name>
    <name evidence="9" type="ORF">AOC36_09825</name>
</gene>
<keyword evidence="6 8" id="KW-0460">Magnesium</keyword>
<keyword evidence="10" id="KW-1185">Reference proteome</keyword>
<keyword evidence="8" id="KW-0963">Cytoplasm</keyword>
<dbReference type="NCBIfam" id="TIGR00184">
    <property type="entry name" value="purA"/>
    <property type="match status" value="1"/>
</dbReference>
<dbReference type="InterPro" id="IPR027417">
    <property type="entry name" value="P-loop_NTPase"/>
</dbReference>
<comment type="subunit">
    <text evidence="1 8">Homodimer.</text>
</comment>
<reference evidence="9 10" key="1">
    <citation type="submission" date="2015-10" db="EMBL/GenBank/DDBJ databases">
        <title>Erysipelothrix larvae sp. LV19 isolated from the larval gut of the rhinoceros beetle, Trypoxylus dichotomus.</title>
        <authorList>
            <person name="Lim S."/>
            <person name="Kim B.-C."/>
        </authorList>
    </citation>
    <scope>NUCLEOTIDE SEQUENCE [LARGE SCALE GENOMIC DNA]</scope>
    <source>
        <strain evidence="9 10">LV19</strain>
    </source>
</reference>
<dbReference type="SMART" id="SM00788">
    <property type="entry name" value="Adenylsucc_synt"/>
    <property type="match status" value="1"/>
</dbReference>
<dbReference type="GO" id="GO:0000287">
    <property type="term" value="F:magnesium ion binding"/>
    <property type="evidence" value="ECO:0007669"/>
    <property type="project" value="UniProtKB-UniRule"/>
</dbReference>
<evidence type="ECO:0000256" key="6">
    <source>
        <dbReference type="ARBA" id="ARBA00022842"/>
    </source>
</evidence>
<feature type="binding site" description="in other chain" evidence="8">
    <location>
        <begin position="37"/>
        <end position="40"/>
    </location>
    <ligand>
        <name>IMP</name>
        <dbReference type="ChEBI" id="CHEBI:58053"/>
        <note>ligand shared between dimeric partners</note>
    </ligand>
</feature>
<accession>A0A0X8H1F7</accession>
<feature type="binding site" description="in other chain" evidence="8">
    <location>
        <begin position="12"/>
        <end position="15"/>
    </location>
    <ligand>
        <name>IMP</name>
        <dbReference type="ChEBI" id="CHEBI:58053"/>
        <note>ligand shared between dimeric partners</note>
    </ligand>
</feature>
<dbReference type="GO" id="GO:0005525">
    <property type="term" value="F:GTP binding"/>
    <property type="evidence" value="ECO:0007669"/>
    <property type="project" value="UniProtKB-UniRule"/>
</dbReference>
<feature type="binding site" evidence="8">
    <location>
        <position position="140"/>
    </location>
    <ligand>
        <name>IMP</name>
        <dbReference type="ChEBI" id="CHEBI:58053"/>
        <note>ligand shared between dimeric partners</note>
    </ligand>
</feature>
<dbReference type="FunFam" id="1.10.300.10:FF:000001">
    <property type="entry name" value="Adenylosuccinate synthetase"/>
    <property type="match status" value="1"/>
</dbReference>
<evidence type="ECO:0000313" key="10">
    <source>
        <dbReference type="Proteomes" id="UP000063781"/>
    </source>
</evidence>
<feature type="binding site" description="in other chain" evidence="8">
    <location>
        <position position="236"/>
    </location>
    <ligand>
        <name>IMP</name>
        <dbReference type="ChEBI" id="CHEBI:58053"/>
        <note>ligand shared between dimeric partners</note>
    </ligand>
</feature>
<organism evidence="9 10">
    <name type="scientific">Erysipelothrix larvae</name>
    <dbReference type="NCBI Taxonomy" id="1514105"/>
    <lineage>
        <taxon>Bacteria</taxon>
        <taxon>Bacillati</taxon>
        <taxon>Bacillota</taxon>
        <taxon>Erysipelotrichia</taxon>
        <taxon>Erysipelotrichales</taxon>
        <taxon>Erysipelotrichaceae</taxon>
        <taxon>Erysipelothrix</taxon>
    </lineage>
</organism>
<evidence type="ECO:0000256" key="7">
    <source>
        <dbReference type="ARBA" id="ARBA00023134"/>
    </source>
</evidence>
<feature type="binding site" description="in other chain" evidence="8">
    <location>
        <position position="126"/>
    </location>
    <ligand>
        <name>IMP</name>
        <dbReference type="ChEBI" id="CHEBI:58053"/>
        <note>ligand shared between dimeric partners</note>
    </ligand>
</feature>
<evidence type="ECO:0000256" key="4">
    <source>
        <dbReference type="ARBA" id="ARBA00022741"/>
    </source>
</evidence>
<feature type="active site" description="Proton donor" evidence="8">
    <location>
        <position position="40"/>
    </location>
</feature>
<dbReference type="PANTHER" id="PTHR11846:SF0">
    <property type="entry name" value="ADENYLOSUCCINATE SYNTHETASE"/>
    <property type="match status" value="1"/>
</dbReference>
<comment type="cofactor">
    <cofactor evidence="8">
        <name>Mg(2+)</name>
        <dbReference type="ChEBI" id="CHEBI:18420"/>
    </cofactor>
    <text evidence="8">Binds 1 Mg(2+) ion per subunit.</text>
</comment>
<feature type="binding site" evidence="8">
    <location>
        <position position="39"/>
    </location>
    <ligand>
        <name>Mg(2+)</name>
        <dbReference type="ChEBI" id="CHEBI:18420"/>
    </ligand>
</feature>
<evidence type="ECO:0000256" key="8">
    <source>
        <dbReference type="HAMAP-Rule" id="MF_00011"/>
    </source>
</evidence>
<protein>
    <recommendedName>
        <fullName evidence="8">Adenylosuccinate synthetase</fullName>
        <shortName evidence="8">AMPSase</shortName>
        <shortName evidence="8">AdSS</shortName>
        <ecNumber evidence="8">6.3.4.4</ecNumber>
    </recommendedName>
    <alternativeName>
        <fullName evidence="8">IMP--aspartate ligase</fullName>
    </alternativeName>
</protein>
<keyword evidence="3 8" id="KW-0479">Metal-binding</keyword>
<keyword evidence="4 8" id="KW-0547">Nucleotide-binding</keyword>
<feature type="binding site" evidence="8">
    <location>
        <begin position="298"/>
        <end position="304"/>
    </location>
    <ligand>
        <name>substrate</name>
    </ligand>
</feature>
<dbReference type="EC" id="6.3.4.4" evidence="8"/>
<dbReference type="GO" id="GO:0004019">
    <property type="term" value="F:adenylosuccinate synthase activity"/>
    <property type="evidence" value="ECO:0007669"/>
    <property type="project" value="UniProtKB-UniRule"/>
</dbReference>
<dbReference type="PANTHER" id="PTHR11846">
    <property type="entry name" value="ADENYLOSUCCINATE SYNTHETASE"/>
    <property type="match status" value="1"/>
</dbReference>
<feature type="binding site" evidence="8">
    <location>
        <position position="304"/>
    </location>
    <ligand>
        <name>GTP</name>
        <dbReference type="ChEBI" id="CHEBI:37565"/>
    </ligand>
</feature>
<dbReference type="CDD" id="cd03108">
    <property type="entry name" value="AdSS"/>
    <property type="match status" value="1"/>
</dbReference>
<dbReference type="STRING" id="1514105.AOC36_09825"/>
<proteinExistence type="inferred from homology"/>